<proteinExistence type="predicted"/>
<sequence length="226" mass="25132">MQKKQFILLIAFCLGFVTVSVAQHKTYKIKNGIGLIGGITQYDIKTDNFVTKSGEGFIGGMIATVDIPHKWYTVSYGFQFSQNSLEIMGRPSLTTITQTPIEYDIKMAQVAFLLHVKLISDYVTLDLGPQLQFNSGLELKEDSQENFIIEGYDNLFAEDLSDISKFNANGVIGASAGIGNFKLRAAYSYGFTNIFGKLNDNDFNLSNADRFEGNQTMLSFALMITF</sequence>
<dbReference type="Proteomes" id="UP001597548">
    <property type="component" value="Unassembled WGS sequence"/>
</dbReference>
<gene>
    <name evidence="2" type="ORF">ACFS29_15520</name>
</gene>
<feature type="chain" id="PRO_5045222752" evidence="1">
    <location>
        <begin position="23"/>
        <end position="226"/>
    </location>
</feature>
<reference evidence="3" key="1">
    <citation type="journal article" date="2019" name="Int. J. Syst. Evol. Microbiol.">
        <title>The Global Catalogue of Microorganisms (GCM) 10K type strain sequencing project: providing services to taxonomists for standard genome sequencing and annotation.</title>
        <authorList>
            <consortium name="The Broad Institute Genomics Platform"/>
            <consortium name="The Broad Institute Genome Sequencing Center for Infectious Disease"/>
            <person name="Wu L."/>
            <person name="Ma J."/>
        </authorList>
    </citation>
    <scope>NUCLEOTIDE SEQUENCE [LARGE SCALE GENOMIC DNA]</scope>
    <source>
        <strain evidence="3">KCTC 32514</strain>
    </source>
</reference>
<evidence type="ECO:0000313" key="3">
    <source>
        <dbReference type="Proteomes" id="UP001597548"/>
    </source>
</evidence>
<dbReference type="EMBL" id="JBHUOS010000010">
    <property type="protein sequence ID" value="MFD2917063.1"/>
    <property type="molecule type" value="Genomic_DNA"/>
</dbReference>
<dbReference type="RefSeq" id="WP_194506095.1">
    <property type="nucleotide sequence ID" value="NZ_JADILU010000001.1"/>
</dbReference>
<evidence type="ECO:0000256" key="1">
    <source>
        <dbReference type="SAM" id="SignalP"/>
    </source>
</evidence>
<accession>A0ABW5ZZE4</accession>
<feature type="signal peptide" evidence="1">
    <location>
        <begin position="1"/>
        <end position="22"/>
    </location>
</feature>
<organism evidence="2 3">
    <name type="scientific">Psychroserpens luteus</name>
    <dbReference type="NCBI Taxonomy" id="1434066"/>
    <lineage>
        <taxon>Bacteria</taxon>
        <taxon>Pseudomonadati</taxon>
        <taxon>Bacteroidota</taxon>
        <taxon>Flavobacteriia</taxon>
        <taxon>Flavobacteriales</taxon>
        <taxon>Flavobacteriaceae</taxon>
        <taxon>Psychroserpens</taxon>
    </lineage>
</organism>
<keyword evidence="1" id="KW-0732">Signal</keyword>
<evidence type="ECO:0000313" key="2">
    <source>
        <dbReference type="EMBL" id="MFD2917063.1"/>
    </source>
</evidence>
<keyword evidence="3" id="KW-1185">Reference proteome</keyword>
<comment type="caution">
    <text evidence="2">The sequence shown here is derived from an EMBL/GenBank/DDBJ whole genome shotgun (WGS) entry which is preliminary data.</text>
</comment>
<name>A0ABW5ZZE4_9FLAO</name>
<protein>
    <submittedName>
        <fullName evidence="2">Outer membrane beta-barrel protein</fullName>
    </submittedName>
</protein>